<evidence type="ECO:0000313" key="3">
    <source>
        <dbReference type="EnsemblMetazoa" id="XP_022664030"/>
    </source>
</evidence>
<dbReference type="PANTHER" id="PTHR33964:SF1">
    <property type="entry name" value="RE45066P"/>
    <property type="match status" value="1"/>
</dbReference>
<evidence type="ECO:0000256" key="2">
    <source>
        <dbReference type="SAM" id="SignalP"/>
    </source>
</evidence>
<feature type="region of interest" description="Disordered" evidence="1">
    <location>
        <begin position="115"/>
        <end position="137"/>
    </location>
</feature>
<organism evidence="3 4">
    <name type="scientific">Varroa destructor</name>
    <name type="common">Honeybee mite</name>
    <dbReference type="NCBI Taxonomy" id="109461"/>
    <lineage>
        <taxon>Eukaryota</taxon>
        <taxon>Metazoa</taxon>
        <taxon>Ecdysozoa</taxon>
        <taxon>Arthropoda</taxon>
        <taxon>Chelicerata</taxon>
        <taxon>Arachnida</taxon>
        <taxon>Acari</taxon>
        <taxon>Parasitiformes</taxon>
        <taxon>Mesostigmata</taxon>
        <taxon>Gamasina</taxon>
        <taxon>Dermanyssoidea</taxon>
        <taxon>Varroidae</taxon>
        <taxon>Varroa</taxon>
    </lineage>
</organism>
<keyword evidence="2" id="KW-0732">Signal</keyword>
<feature type="signal peptide" evidence="2">
    <location>
        <begin position="1"/>
        <end position="18"/>
    </location>
</feature>
<proteinExistence type="predicted"/>
<dbReference type="GeneID" id="111251600"/>
<reference evidence="3" key="1">
    <citation type="submission" date="2021-01" db="UniProtKB">
        <authorList>
            <consortium name="EnsemblMetazoa"/>
        </authorList>
    </citation>
    <scope>IDENTIFICATION</scope>
</reference>
<dbReference type="OrthoDB" id="10051804at2759"/>
<evidence type="ECO:0000256" key="1">
    <source>
        <dbReference type="SAM" id="MobiDB-lite"/>
    </source>
</evidence>
<accession>A0A7M7KPH8</accession>
<dbReference type="RefSeq" id="XP_022664030.1">
    <property type="nucleotide sequence ID" value="XM_022808295.1"/>
</dbReference>
<keyword evidence="4" id="KW-1185">Reference proteome</keyword>
<feature type="compositionally biased region" description="Polar residues" evidence="1">
    <location>
        <begin position="115"/>
        <end position="133"/>
    </location>
</feature>
<feature type="region of interest" description="Disordered" evidence="1">
    <location>
        <begin position="250"/>
        <end position="270"/>
    </location>
</feature>
<sequence length="305" mass="33482">MPLMFLLTLATLSRPGQGCVYSAIAACADDVQEEVASTRFVVNIDQLNAYCDKMTSAHHCILFESETCPTELRTAYNHAVKAEQDLLKDLCRPGPFQEEYFREAACMAELYSERSNPSGANERTSASTTSRLNSAGGPCRKQYSRLLYVAFEAARIPRNNTLKGKLTHDIHDNMSTLQKLCCAYYAVYECTQAHASRCGGLGRMKFPLRQIYQGLEQHCRTYKSTCLIHVKHPPPPHRSGVYPPGFSKTPAYGGSSSGKKVKARPLGPAAGSPTLATTPAISHSGIAVASVMLSFVQLILFKFCR</sequence>
<dbReference type="PANTHER" id="PTHR33964">
    <property type="entry name" value="RE45066P-RELATED"/>
    <property type="match status" value="1"/>
</dbReference>
<dbReference type="EnsemblMetazoa" id="XM_022808295">
    <property type="protein sequence ID" value="XP_022664030"/>
    <property type="gene ID" value="LOC111251600"/>
</dbReference>
<evidence type="ECO:0000313" key="4">
    <source>
        <dbReference type="Proteomes" id="UP000594260"/>
    </source>
</evidence>
<protein>
    <submittedName>
        <fullName evidence="3">Uncharacterized protein</fullName>
    </submittedName>
</protein>
<name>A0A7M7KPH8_VARDE</name>
<dbReference type="Proteomes" id="UP000594260">
    <property type="component" value="Unplaced"/>
</dbReference>
<dbReference type="AlphaFoldDB" id="A0A7M7KPH8"/>
<dbReference type="InParanoid" id="A0A7M7KPH8"/>
<dbReference type="KEGG" id="vde:111251600"/>
<feature type="chain" id="PRO_5029648915" evidence="2">
    <location>
        <begin position="19"/>
        <end position="305"/>
    </location>
</feature>